<feature type="transmembrane region" description="Helical" evidence="2">
    <location>
        <begin position="20"/>
        <end position="41"/>
    </location>
</feature>
<organism evidence="3 4">
    <name type="scientific">Vanrija pseudolonga</name>
    <dbReference type="NCBI Taxonomy" id="143232"/>
    <lineage>
        <taxon>Eukaryota</taxon>
        <taxon>Fungi</taxon>
        <taxon>Dikarya</taxon>
        <taxon>Basidiomycota</taxon>
        <taxon>Agaricomycotina</taxon>
        <taxon>Tremellomycetes</taxon>
        <taxon>Trichosporonales</taxon>
        <taxon>Trichosporonaceae</taxon>
        <taxon>Vanrija</taxon>
    </lineage>
</organism>
<feature type="transmembrane region" description="Helical" evidence="2">
    <location>
        <begin position="145"/>
        <end position="163"/>
    </location>
</feature>
<feature type="region of interest" description="Disordered" evidence="1">
    <location>
        <begin position="220"/>
        <end position="304"/>
    </location>
</feature>
<accession>A0AAF0Y4Q7</accession>
<proteinExistence type="predicted"/>
<reference evidence="3" key="1">
    <citation type="submission" date="2023-10" db="EMBL/GenBank/DDBJ databases">
        <authorList>
            <person name="Noh H."/>
        </authorList>
    </citation>
    <scope>NUCLEOTIDE SEQUENCE</scope>
    <source>
        <strain evidence="3">DUCC4014</strain>
    </source>
</reference>
<evidence type="ECO:0000256" key="1">
    <source>
        <dbReference type="SAM" id="MobiDB-lite"/>
    </source>
</evidence>
<sequence length="304" mass="32879">MPRQNQGFTGRQSVVGPSLTAAIVAFIAVVFGFWAGISAFVDRNDDIGPKTRTFDAIRGGMAFGIVAVGIVILLTSCRLAVPRMVTVGILAPLGIAFTMAYGVVLIVWRYVAKSEIIDQCNQDSRSNNWKLDCDARWRRNTNYTFFYLAIIVVLSLLFMWSLVAAGRQPPRRTLDTNASSFPLDSFTPANPYANNPPPPAGVYPGSNGLYQPPPFAPVAPPYTPAGGPGSAPAYEVPPYDHSRAVETKEKAEAERSWMDEPPTSPPRSSAGASNPRATPTAGAPLEQTLSRNSEEERNLIRHAA</sequence>
<dbReference type="RefSeq" id="XP_062625399.1">
    <property type="nucleotide sequence ID" value="XM_062769415.1"/>
</dbReference>
<keyword evidence="2" id="KW-0812">Transmembrane</keyword>
<name>A0AAF0Y4Q7_9TREE</name>
<feature type="compositionally biased region" description="Basic and acidic residues" evidence="1">
    <location>
        <begin position="292"/>
        <end position="304"/>
    </location>
</feature>
<dbReference type="GeneID" id="87806138"/>
<dbReference type="AlphaFoldDB" id="A0AAF0Y4Q7"/>
<feature type="transmembrane region" description="Helical" evidence="2">
    <location>
        <begin position="62"/>
        <end position="81"/>
    </location>
</feature>
<protein>
    <submittedName>
        <fullName evidence="3">Uncharacterized protein</fullName>
    </submittedName>
</protein>
<feature type="compositionally biased region" description="Polar residues" evidence="1">
    <location>
        <begin position="266"/>
        <end position="277"/>
    </location>
</feature>
<evidence type="ECO:0000313" key="4">
    <source>
        <dbReference type="Proteomes" id="UP000827549"/>
    </source>
</evidence>
<feature type="compositionally biased region" description="Basic and acidic residues" evidence="1">
    <location>
        <begin position="238"/>
        <end position="258"/>
    </location>
</feature>
<evidence type="ECO:0000313" key="3">
    <source>
        <dbReference type="EMBL" id="WOO79367.1"/>
    </source>
</evidence>
<keyword evidence="2" id="KW-0472">Membrane</keyword>
<dbReference type="Proteomes" id="UP000827549">
    <property type="component" value="Chromosome 2"/>
</dbReference>
<keyword evidence="4" id="KW-1185">Reference proteome</keyword>
<dbReference type="EMBL" id="CP086715">
    <property type="protein sequence ID" value="WOO79367.1"/>
    <property type="molecule type" value="Genomic_DNA"/>
</dbReference>
<keyword evidence="2" id="KW-1133">Transmembrane helix</keyword>
<feature type="transmembrane region" description="Helical" evidence="2">
    <location>
        <begin position="87"/>
        <end position="108"/>
    </location>
</feature>
<gene>
    <name evidence="3" type="ORF">LOC62_02G002891</name>
</gene>
<feature type="region of interest" description="Disordered" evidence="1">
    <location>
        <begin position="185"/>
        <end position="207"/>
    </location>
</feature>
<evidence type="ECO:0000256" key="2">
    <source>
        <dbReference type="SAM" id="Phobius"/>
    </source>
</evidence>